<dbReference type="OrthoDB" id="2125027at2759"/>
<accession>A0A4Y7TWI3</accession>
<dbReference type="STRING" id="71717.A0A4Y7TWI3"/>
<evidence type="ECO:0000256" key="2">
    <source>
        <dbReference type="ARBA" id="ARBA00007333"/>
    </source>
</evidence>
<keyword evidence="7 11" id="KW-0406">Ion transport</keyword>
<dbReference type="EMBL" id="QPFP01000002">
    <property type="protein sequence ID" value="TEB38540.1"/>
    <property type="molecule type" value="Genomic_DNA"/>
</dbReference>
<dbReference type="Proteomes" id="UP000298030">
    <property type="component" value="Unassembled WGS sequence"/>
</dbReference>
<comment type="function">
    <text evidence="11">Subunit e, of the mitochondrial membrane ATP synthase complex (F(1)F(0) ATP synthase or Complex V) that produces ATP from ADP in the presence of a proton gradient across the membrane which is generated by electron transport complexes of the respiratory chain. ATP synthase complex consist of a soluble F(1) head domain - the catalytic core - and a membrane F(1) domain - the membrane proton channel. These two domains are linked by a central stalk rotating inside the F(1) region and a stationary peripheral stalk. During catalysis, ATP synthesis in the catalytic domain of F(1) is coupled via a rotary mechanism of the central stalk subunits to proton translocation. In vivo, can only synthesize ATP although its ATP hydrolase activity can be activated artificially in vitro. Part of the complex F(0) domain.</text>
</comment>
<keyword evidence="6 11" id="KW-0999">Mitochondrion inner membrane</keyword>
<evidence type="ECO:0000256" key="7">
    <source>
        <dbReference type="ARBA" id="ARBA00023065"/>
    </source>
</evidence>
<keyword evidence="9" id="KW-0472">Membrane</keyword>
<evidence type="ECO:0000313" key="12">
    <source>
        <dbReference type="EMBL" id="TEB38540.1"/>
    </source>
</evidence>
<comment type="subcellular location">
    <subcellularLocation>
        <location evidence="1 11">Mitochondrion inner membrane</location>
    </subcellularLocation>
</comment>
<evidence type="ECO:0000256" key="8">
    <source>
        <dbReference type="ARBA" id="ARBA00023128"/>
    </source>
</evidence>
<keyword evidence="3 11" id="KW-0813">Transport</keyword>
<gene>
    <name evidence="12" type="ORF">FA13DRAFT_1751266</name>
</gene>
<proteinExistence type="inferred from homology"/>
<comment type="similarity">
    <text evidence="2 11">Belongs to the ATPase e subunit family.</text>
</comment>
<name>A0A4Y7TWI3_COPMI</name>
<evidence type="ECO:0000256" key="5">
    <source>
        <dbReference type="ARBA" id="ARBA00022781"/>
    </source>
</evidence>
<comment type="caution">
    <text evidence="12">The sequence shown here is derived from an EMBL/GenBank/DDBJ whole genome shotgun (WGS) entry which is preliminary data.</text>
</comment>
<dbReference type="Pfam" id="PF05680">
    <property type="entry name" value="ATP-synt_E"/>
    <property type="match status" value="1"/>
</dbReference>
<keyword evidence="5 11" id="KW-0375">Hydrogen ion transport</keyword>
<evidence type="ECO:0000256" key="4">
    <source>
        <dbReference type="ARBA" id="ARBA00022547"/>
    </source>
</evidence>
<dbReference type="GO" id="GO:0005743">
    <property type="term" value="C:mitochondrial inner membrane"/>
    <property type="evidence" value="ECO:0007669"/>
    <property type="project" value="UniProtKB-SubCell"/>
</dbReference>
<keyword evidence="13" id="KW-1185">Reference proteome</keyword>
<dbReference type="GO" id="GO:0045259">
    <property type="term" value="C:proton-transporting ATP synthase complex"/>
    <property type="evidence" value="ECO:0007669"/>
    <property type="project" value="UniProtKB-UniRule"/>
</dbReference>
<evidence type="ECO:0000256" key="11">
    <source>
        <dbReference type="RuleBase" id="RU367005"/>
    </source>
</evidence>
<evidence type="ECO:0000256" key="6">
    <source>
        <dbReference type="ARBA" id="ARBA00022792"/>
    </source>
</evidence>
<dbReference type="InterPro" id="IPR008386">
    <property type="entry name" value="ATP_synth_F0_esu_mt"/>
</dbReference>
<evidence type="ECO:0000256" key="10">
    <source>
        <dbReference type="ARBA" id="ARBA00023310"/>
    </source>
</evidence>
<keyword evidence="4 11" id="KW-0138">CF(0)</keyword>
<sequence length="82" mass="9142">MVSSTVNVVRYTALFSGVFYGWYHLRTLKAEAANKKLIAEAKAAWKQKQERAAGASPSEVISDPEHPAFDLEKLLTSWDKTS</sequence>
<evidence type="ECO:0000256" key="3">
    <source>
        <dbReference type="ARBA" id="ARBA00022448"/>
    </source>
</evidence>
<evidence type="ECO:0000256" key="1">
    <source>
        <dbReference type="ARBA" id="ARBA00004273"/>
    </source>
</evidence>
<dbReference type="GO" id="GO:0015078">
    <property type="term" value="F:proton transmembrane transporter activity"/>
    <property type="evidence" value="ECO:0007669"/>
    <property type="project" value="InterPro"/>
</dbReference>
<organism evidence="12 13">
    <name type="scientific">Coprinellus micaceus</name>
    <name type="common">Glistening ink-cap mushroom</name>
    <name type="synonym">Coprinus micaceus</name>
    <dbReference type="NCBI Taxonomy" id="71717"/>
    <lineage>
        <taxon>Eukaryota</taxon>
        <taxon>Fungi</taxon>
        <taxon>Dikarya</taxon>
        <taxon>Basidiomycota</taxon>
        <taxon>Agaricomycotina</taxon>
        <taxon>Agaricomycetes</taxon>
        <taxon>Agaricomycetidae</taxon>
        <taxon>Agaricales</taxon>
        <taxon>Agaricineae</taxon>
        <taxon>Psathyrellaceae</taxon>
        <taxon>Coprinellus</taxon>
    </lineage>
</organism>
<reference evidence="12 13" key="1">
    <citation type="journal article" date="2019" name="Nat. Ecol. Evol.">
        <title>Megaphylogeny resolves global patterns of mushroom evolution.</title>
        <authorList>
            <person name="Varga T."/>
            <person name="Krizsan K."/>
            <person name="Foldi C."/>
            <person name="Dima B."/>
            <person name="Sanchez-Garcia M."/>
            <person name="Sanchez-Ramirez S."/>
            <person name="Szollosi G.J."/>
            <person name="Szarkandi J.G."/>
            <person name="Papp V."/>
            <person name="Albert L."/>
            <person name="Andreopoulos W."/>
            <person name="Angelini C."/>
            <person name="Antonin V."/>
            <person name="Barry K.W."/>
            <person name="Bougher N.L."/>
            <person name="Buchanan P."/>
            <person name="Buyck B."/>
            <person name="Bense V."/>
            <person name="Catcheside P."/>
            <person name="Chovatia M."/>
            <person name="Cooper J."/>
            <person name="Damon W."/>
            <person name="Desjardin D."/>
            <person name="Finy P."/>
            <person name="Geml J."/>
            <person name="Haridas S."/>
            <person name="Hughes K."/>
            <person name="Justo A."/>
            <person name="Karasinski D."/>
            <person name="Kautmanova I."/>
            <person name="Kiss B."/>
            <person name="Kocsube S."/>
            <person name="Kotiranta H."/>
            <person name="LaButti K.M."/>
            <person name="Lechner B.E."/>
            <person name="Liimatainen K."/>
            <person name="Lipzen A."/>
            <person name="Lukacs Z."/>
            <person name="Mihaltcheva S."/>
            <person name="Morgado L.N."/>
            <person name="Niskanen T."/>
            <person name="Noordeloos M.E."/>
            <person name="Ohm R.A."/>
            <person name="Ortiz-Santana B."/>
            <person name="Ovrebo C."/>
            <person name="Racz N."/>
            <person name="Riley R."/>
            <person name="Savchenko A."/>
            <person name="Shiryaev A."/>
            <person name="Soop K."/>
            <person name="Spirin V."/>
            <person name="Szebenyi C."/>
            <person name="Tomsovsky M."/>
            <person name="Tulloss R.E."/>
            <person name="Uehling J."/>
            <person name="Grigoriev I.V."/>
            <person name="Vagvolgyi C."/>
            <person name="Papp T."/>
            <person name="Martin F.M."/>
            <person name="Miettinen O."/>
            <person name="Hibbett D.S."/>
            <person name="Nagy L.G."/>
        </authorList>
    </citation>
    <scope>NUCLEOTIDE SEQUENCE [LARGE SCALE GENOMIC DNA]</scope>
    <source>
        <strain evidence="12 13">FP101781</strain>
    </source>
</reference>
<keyword evidence="8 11" id="KW-0496">Mitochondrion</keyword>
<comment type="subunit">
    <text evidence="11">F-type ATPases have 2 components, CF(1) - the catalytic core - and CF(0) - the membrane proton channel. CF(1) and CF(0) have multiple subunits.</text>
</comment>
<evidence type="ECO:0000256" key="9">
    <source>
        <dbReference type="ARBA" id="ARBA00023136"/>
    </source>
</evidence>
<dbReference type="GO" id="GO:0015986">
    <property type="term" value="P:proton motive force-driven ATP synthesis"/>
    <property type="evidence" value="ECO:0007669"/>
    <property type="project" value="InterPro"/>
</dbReference>
<evidence type="ECO:0000313" key="13">
    <source>
        <dbReference type="Proteomes" id="UP000298030"/>
    </source>
</evidence>
<dbReference type="AlphaFoldDB" id="A0A4Y7TWI3"/>
<protein>
    <recommendedName>
        <fullName evidence="11">ATP synthase F(0) complex subunit e, mitochondrial</fullName>
    </recommendedName>
</protein>
<keyword evidence="10 11" id="KW-0066">ATP synthesis</keyword>